<feature type="non-terminal residue" evidence="1">
    <location>
        <position position="171"/>
    </location>
</feature>
<sequence length="171" mass="19589">MKESLNQHALARIASGLAALDDSFPQQRFITRGLQGIEGLELKQRIDFIIELLGDYLPADYPDAAAILAEIPKGWDHGDEADPLRSFAAWPLIDYSARYGLDYPEISLPLLAKLTSLFSSEFAIRPFIKRYPDLCFDHFHQWLSSDDEHMRRLVSEGCRPRLPWGMRLPQF</sequence>
<gene>
    <name evidence="1" type="ORF">MNBD_GAMMA18-2442</name>
</gene>
<reference evidence="1" key="1">
    <citation type="submission" date="2018-06" db="EMBL/GenBank/DDBJ databases">
        <authorList>
            <person name="Zhirakovskaya E."/>
        </authorList>
    </citation>
    <scope>NUCLEOTIDE SEQUENCE</scope>
</reference>
<dbReference type="AlphaFoldDB" id="A0A3B0ZTU7"/>
<dbReference type="InterPro" id="IPR016024">
    <property type="entry name" value="ARM-type_fold"/>
</dbReference>
<proteinExistence type="predicted"/>
<evidence type="ECO:0000313" key="1">
    <source>
        <dbReference type="EMBL" id="VAW84076.1"/>
    </source>
</evidence>
<dbReference type="Gene3D" id="1.25.40.290">
    <property type="entry name" value="ARM repeat domains"/>
    <property type="match status" value="1"/>
</dbReference>
<organism evidence="1">
    <name type="scientific">hydrothermal vent metagenome</name>
    <dbReference type="NCBI Taxonomy" id="652676"/>
    <lineage>
        <taxon>unclassified sequences</taxon>
        <taxon>metagenomes</taxon>
        <taxon>ecological metagenomes</taxon>
    </lineage>
</organism>
<protein>
    <submittedName>
        <fullName evidence="1">DNA alkylation repair enzyme</fullName>
    </submittedName>
</protein>
<dbReference type="SUPFAM" id="SSF48371">
    <property type="entry name" value="ARM repeat"/>
    <property type="match status" value="1"/>
</dbReference>
<name>A0A3B0ZTU7_9ZZZZ</name>
<accession>A0A3B0ZTU7</accession>
<dbReference type="EMBL" id="UOFP01000026">
    <property type="protein sequence ID" value="VAW84076.1"/>
    <property type="molecule type" value="Genomic_DNA"/>
</dbReference>